<reference evidence="1 2" key="1">
    <citation type="submission" date="2019-03" db="EMBL/GenBank/DDBJ databases">
        <title>Genomic Encyclopedia of Type Strains, Phase IV (KMG-IV): sequencing the most valuable type-strain genomes for metagenomic binning, comparative biology and taxonomic classification.</title>
        <authorList>
            <person name="Goeker M."/>
        </authorList>
    </citation>
    <scope>NUCLEOTIDE SEQUENCE [LARGE SCALE GENOMIC DNA]</scope>
    <source>
        <strain evidence="1 2">DSM 18577</strain>
    </source>
</reference>
<accession>A0A4R1JLK3</accession>
<proteinExistence type="predicted"/>
<dbReference type="EMBL" id="SMGD01000013">
    <property type="protein sequence ID" value="TCK51932.1"/>
    <property type="molecule type" value="Genomic_DNA"/>
</dbReference>
<protein>
    <submittedName>
        <fullName evidence="1">Uncharacterized protein</fullName>
    </submittedName>
</protein>
<dbReference type="AlphaFoldDB" id="A0A4R1JLK3"/>
<dbReference type="Proteomes" id="UP000295565">
    <property type="component" value="Unassembled WGS sequence"/>
</dbReference>
<keyword evidence="2" id="KW-1185">Reference proteome</keyword>
<name>A0A4R1JLK3_9GAMM</name>
<evidence type="ECO:0000313" key="1">
    <source>
        <dbReference type="EMBL" id="TCK51932.1"/>
    </source>
</evidence>
<sequence>MPDNFDTIVKICFGKKQINVYPLKEHIAQLII</sequence>
<comment type="caution">
    <text evidence="1">The sequence shown here is derived from an EMBL/GenBank/DDBJ whole genome shotgun (WGS) entry which is preliminary data.</text>
</comment>
<evidence type="ECO:0000313" key="2">
    <source>
        <dbReference type="Proteomes" id="UP000295565"/>
    </source>
</evidence>
<organism evidence="1 2">
    <name type="scientific">Celerinatantimonas diazotrophica</name>
    <dbReference type="NCBI Taxonomy" id="412034"/>
    <lineage>
        <taxon>Bacteria</taxon>
        <taxon>Pseudomonadati</taxon>
        <taxon>Pseudomonadota</taxon>
        <taxon>Gammaproteobacteria</taxon>
        <taxon>Celerinatantimonadaceae</taxon>
        <taxon>Celerinatantimonas</taxon>
    </lineage>
</organism>
<gene>
    <name evidence="1" type="ORF">EV690_2025</name>
</gene>